<keyword evidence="1 2" id="KW-0732">Signal</keyword>
<proteinExistence type="predicted"/>
<keyword evidence="4" id="KW-1185">Reference proteome</keyword>
<dbReference type="EMBL" id="FOSQ01000006">
    <property type="protein sequence ID" value="SFK72557.1"/>
    <property type="molecule type" value="Genomic_DNA"/>
</dbReference>
<sequence length="384" mass="42103">MTADPTRRGIAALLAAAPALLATAPALLATRAAQADATPARPAPAVESRSLDELHRAAMAEGGRLVVYAGGDIPNAYAGLEAMFRARFPGMQIRIVADLSKYHDARIDNQLARGRLEADIAILQTLHDFDRWKAEGKLLPYKPLDWDMLVPDAKDPEGAFHAIGFIAFSNNCNTTLLPADRAPRDALDYLDPGLKGRLVLTYPHDDDAVLFQFDRIVGLHGWDYLDRLMAQDVQWVRGTVPARLVVQRGEKVATFTASGTLNPVAGNPLRFQLPRREAFLSWPQTAAIFAEARNKEAARLFLSWLASRDVTVARTGQWTVRRDVTAAPGFGPIGDYNTAPHAFRIFMRDRARVERLKTQFEHIIGVPQGPNPTGVTGLYPAATA</sequence>
<evidence type="ECO:0000313" key="4">
    <source>
        <dbReference type="Proteomes" id="UP000199473"/>
    </source>
</evidence>
<organism evidence="3 4">
    <name type="scientific">Falsiroseomonas stagni DSM 19981</name>
    <dbReference type="NCBI Taxonomy" id="1123062"/>
    <lineage>
        <taxon>Bacteria</taxon>
        <taxon>Pseudomonadati</taxon>
        <taxon>Pseudomonadota</taxon>
        <taxon>Alphaproteobacteria</taxon>
        <taxon>Acetobacterales</taxon>
        <taxon>Roseomonadaceae</taxon>
        <taxon>Falsiroseomonas</taxon>
    </lineage>
</organism>
<feature type="signal peptide" evidence="2">
    <location>
        <begin position="1"/>
        <end position="35"/>
    </location>
</feature>
<dbReference type="PANTHER" id="PTHR30006">
    <property type="entry name" value="THIAMINE-BINDING PERIPLASMIC PROTEIN-RELATED"/>
    <property type="match status" value="1"/>
</dbReference>
<dbReference type="PROSITE" id="PS51318">
    <property type="entry name" value="TAT"/>
    <property type="match status" value="1"/>
</dbReference>
<protein>
    <submittedName>
        <fullName evidence="3">ABC-type Fe3+ transport system, substrate-binding protein</fullName>
    </submittedName>
</protein>
<feature type="chain" id="PRO_5011681796" evidence="2">
    <location>
        <begin position="36"/>
        <end position="384"/>
    </location>
</feature>
<accession>A0A1I4BWL3</accession>
<dbReference type="Gene3D" id="3.40.190.10">
    <property type="entry name" value="Periplasmic binding protein-like II"/>
    <property type="match status" value="2"/>
</dbReference>
<dbReference type="PANTHER" id="PTHR30006:SF2">
    <property type="entry name" value="ABC TRANSPORTER SUBSTRATE-BINDING PROTEIN"/>
    <property type="match status" value="1"/>
</dbReference>
<evidence type="ECO:0000256" key="1">
    <source>
        <dbReference type="ARBA" id="ARBA00022729"/>
    </source>
</evidence>
<dbReference type="SUPFAM" id="SSF53850">
    <property type="entry name" value="Periplasmic binding protein-like II"/>
    <property type="match status" value="1"/>
</dbReference>
<evidence type="ECO:0000313" key="3">
    <source>
        <dbReference type="EMBL" id="SFK72557.1"/>
    </source>
</evidence>
<gene>
    <name evidence="3" type="ORF">SAMN02745775_106162</name>
</gene>
<dbReference type="Pfam" id="PF13531">
    <property type="entry name" value="SBP_bac_11"/>
    <property type="match status" value="1"/>
</dbReference>
<dbReference type="AlphaFoldDB" id="A0A1I4BWL3"/>
<name>A0A1I4BWL3_9PROT</name>
<reference evidence="3 4" key="1">
    <citation type="submission" date="2016-10" db="EMBL/GenBank/DDBJ databases">
        <authorList>
            <person name="de Groot N.N."/>
        </authorList>
    </citation>
    <scope>NUCLEOTIDE SEQUENCE [LARGE SCALE GENOMIC DNA]</scope>
    <source>
        <strain evidence="3 4">DSM 19981</strain>
    </source>
</reference>
<dbReference type="OrthoDB" id="7374867at2"/>
<dbReference type="Proteomes" id="UP000199473">
    <property type="component" value="Unassembled WGS sequence"/>
</dbReference>
<dbReference type="InterPro" id="IPR006311">
    <property type="entry name" value="TAT_signal"/>
</dbReference>
<dbReference type="RefSeq" id="WP_139226091.1">
    <property type="nucleotide sequence ID" value="NZ_FOSQ01000006.1"/>
</dbReference>
<dbReference type="STRING" id="1123062.SAMN02745775_106162"/>
<evidence type="ECO:0000256" key="2">
    <source>
        <dbReference type="SAM" id="SignalP"/>
    </source>
</evidence>